<dbReference type="Pfam" id="PF17862">
    <property type="entry name" value="AAA_lid_3"/>
    <property type="match status" value="1"/>
</dbReference>
<reference evidence="5" key="1">
    <citation type="journal article" date="2014" name="BMC Evol. Biol.">
        <title>Chloroplast phylogenomic analysis resolves deep-level relationships within the green algal class Trebouxiophyceae.</title>
        <authorList>
            <person name="Lemieux C."/>
            <person name="Otis C."/>
            <person name="Turmel M."/>
        </authorList>
    </citation>
    <scope>NUCLEOTIDE SEQUENCE</scope>
</reference>
<dbReference type="Gene3D" id="3.40.50.300">
    <property type="entry name" value="P-loop containing nucleotide triphosphate hydrolases"/>
    <property type="match status" value="1"/>
</dbReference>
<dbReference type="InterPro" id="IPR027417">
    <property type="entry name" value="P-loop_NTPase"/>
</dbReference>
<dbReference type="RefSeq" id="YP_009106187.1">
    <property type="nucleotide sequence ID" value="NC_025541.1"/>
</dbReference>
<sequence length="1324" mass="155078">MVNLKLWQITLINIRISFSPQNYKKKLKRSLVEGFHTSNWHFTFFLHIFPLLFGFYQLIWSRYKSTSFEFFFEKNIPGMFLLKEDISWETFEKIKSKMILKDDIEKIHIYNDSILIEVKKNSPVVSVGSFLNKNSIPTRTKCELNSVQDNNQNFINSKFFLIKENTSKGKTIVFSLPLNLYTNDFSLKKKTLIKNSIFSNFKNLYYSLDELPGKLQKIESKRNNLLSEKEKIVQQEIANLFYKRSLPPPEWFGKDNQKLTRLEDNKFKYSNISDISSKDLIQLLLKYNLMEKTIDFYPRVISEYQYVDSDTNKVFSIILQQLFQSKNILCGIKINLPPNITPFFQDFEGIPSVLINNRLITDRKDNFFIFNIENDIKEKKKIESDSTVHHEMMKNEQELRSEKTSLQKLVIEEISSNDLLNNKELDDSDPDSWFLLLNTYDTNEYIPILEEKRVFNLSKEKILKNKTILTNADFFPYFSFLKIKNIKKEKIVFNVLPTTESFSVNSFENKYYFGNNYTKLPSLEKNFLDNKNKRKIFQFDEVEFLECWEPIHKNSWMMISQFSIGLFILKILQDLYKDYGKELLYYVLQFAASLGIDVKEIKEQFLSEDTDTGYRLIKKVGKSFKDIAGIDGILPQVSELVWFLRNSGRSKKFRKSIPKGILLVGPPGTGKTLIVQAIAGEAEVPVLVESGSLLTDPEQRGKGIQRLKKLFEDARQLSPCIVFIDEVDTLGEKRQQIIQPAMGDDEIIESMYASKALEQEEAFIPKPLILQDETSTNQNFEYDTFRLNQENQTNLKLGQIQQKNEAKKTRLSLLMQFLVEMDGLNKLEGVIVIGATNRPNVLDPALIRPGRFDQILNLELPGKNKRVEILKLYSEKLKTEKNISWNYLANRTIGFSAADLAAVMNESAIQAILNNCLHTVETIEKGIDLITSYTSKNYSTLQKNSLLHNKFYVNRLAYYQAGQAILHYLLPEHFPAIVFYLWPRQKNTRHKNIQQNSNTQLKNRYQLETQIIGLYAGKAAEFILLYGNINFTGMCSSSMKNHQELRSSSFKYWESNIGIEDLSSASFLSYSMIDKWFLYSKTNLNRKNHQLIKNRNFNEYKEQEKREMMKLLDLEFEDEISVEQISKLSRFEQSQQLGYGPWWQIQTTNQISEIESFYAEWFRIYLPDPEESTLNIEWVPPDEYFHTNSCLKPISKKSNVEFNEIYKIERDYIYQGLILNCFNMAFSILDQYREFLDFFGDYLILHTVLREDKINFILKNQVKNTETAIVKKNTSSACLSSMKNEQELHSSPISVKLIENQWGYKSRRKISRFINLEDINFTDE</sequence>
<dbReference type="PROSITE" id="PS00674">
    <property type="entry name" value="AAA"/>
    <property type="match status" value="1"/>
</dbReference>
<proteinExistence type="predicted"/>
<feature type="transmembrane region" description="Helical" evidence="3">
    <location>
        <begin position="44"/>
        <end position="63"/>
    </location>
</feature>
<dbReference type="GO" id="GO:0016887">
    <property type="term" value="F:ATP hydrolysis activity"/>
    <property type="evidence" value="ECO:0007669"/>
    <property type="project" value="InterPro"/>
</dbReference>
<dbReference type="EMBL" id="KM462880">
    <property type="protein sequence ID" value="AIT95002.1"/>
    <property type="molecule type" value="Genomic_DNA"/>
</dbReference>
<accession>A0A097KPB4</accession>
<dbReference type="Pfam" id="PF00004">
    <property type="entry name" value="AAA"/>
    <property type="match status" value="2"/>
</dbReference>
<evidence type="ECO:0000256" key="3">
    <source>
        <dbReference type="SAM" id="Phobius"/>
    </source>
</evidence>
<dbReference type="InterPro" id="IPR003960">
    <property type="entry name" value="ATPase_AAA_CS"/>
</dbReference>
<feature type="domain" description="AAA+ ATPase" evidence="4">
    <location>
        <begin position="657"/>
        <end position="862"/>
    </location>
</feature>
<dbReference type="SUPFAM" id="SSF140990">
    <property type="entry name" value="FtsH protease domain-like"/>
    <property type="match status" value="1"/>
</dbReference>
<dbReference type="InterPro" id="IPR041569">
    <property type="entry name" value="AAA_lid_3"/>
</dbReference>
<dbReference type="GO" id="GO:0004176">
    <property type="term" value="F:ATP-dependent peptidase activity"/>
    <property type="evidence" value="ECO:0007669"/>
    <property type="project" value="InterPro"/>
</dbReference>
<dbReference type="SUPFAM" id="SSF52540">
    <property type="entry name" value="P-loop containing nucleoside triphosphate hydrolases"/>
    <property type="match status" value="1"/>
</dbReference>
<keyword evidence="3" id="KW-1133">Transmembrane helix</keyword>
<keyword evidence="2" id="KW-0378">Hydrolase</keyword>
<dbReference type="GO" id="GO:0051301">
    <property type="term" value="P:cell division"/>
    <property type="evidence" value="ECO:0007669"/>
    <property type="project" value="UniProtKB-KW"/>
</dbReference>
<dbReference type="GO" id="GO:0005524">
    <property type="term" value="F:ATP binding"/>
    <property type="evidence" value="ECO:0007669"/>
    <property type="project" value="InterPro"/>
</dbReference>
<dbReference type="GO" id="GO:0004222">
    <property type="term" value="F:metalloendopeptidase activity"/>
    <property type="evidence" value="ECO:0007669"/>
    <property type="project" value="InterPro"/>
</dbReference>
<dbReference type="GO" id="GO:0006508">
    <property type="term" value="P:proteolysis"/>
    <property type="evidence" value="ECO:0007669"/>
    <property type="project" value="UniProtKB-KW"/>
</dbReference>
<gene>
    <name evidence="5" type="primary">ftsH</name>
</gene>
<dbReference type="InterPro" id="IPR037219">
    <property type="entry name" value="Peptidase_M41-like"/>
</dbReference>
<keyword evidence="3" id="KW-0472">Membrane</keyword>
<evidence type="ECO:0000259" key="4">
    <source>
        <dbReference type="SMART" id="SM00382"/>
    </source>
</evidence>
<keyword evidence="5" id="KW-0150">Chloroplast</keyword>
<dbReference type="GeneID" id="22160410"/>
<dbReference type="InterPro" id="IPR003959">
    <property type="entry name" value="ATPase_AAA_core"/>
</dbReference>
<dbReference type="SMART" id="SM00382">
    <property type="entry name" value="AAA"/>
    <property type="match status" value="1"/>
</dbReference>
<keyword evidence="5" id="KW-0131">Cell cycle</keyword>
<dbReference type="GO" id="GO:0009535">
    <property type="term" value="C:chloroplast thylakoid membrane"/>
    <property type="evidence" value="ECO:0007669"/>
    <property type="project" value="TreeGrafter"/>
</dbReference>
<geneLocation type="chloroplast" evidence="5"/>
<dbReference type="Gene3D" id="1.20.58.760">
    <property type="entry name" value="Peptidase M41"/>
    <property type="match status" value="1"/>
</dbReference>
<keyword evidence="1" id="KW-0645">Protease</keyword>
<name>A0A097KPB4_9CHLO</name>
<keyword evidence="5" id="KW-0934">Plastid</keyword>
<dbReference type="PANTHER" id="PTHR23076:SF58">
    <property type="entry name" value="INACTIVE ATP-DEPENDENT ZINC METALLOPROTEASE FTSHI 5, CHLOROPLASTIC-RELATED"/>
    <property type="match status" value="1"/>
</dbReference>
<evidence type="ECO:0000313" key="5">
    <source>
        <dbReference type="EMBL" id="AIT95002.1"/>
    </source>
</evidence>
<evidence type="ECO:0000256" key="2">
    <source>
        <dbReference type="ARBA" id="ARBA00022801"/>
    </source>
</evidence>
<dbReference type="PANTHER" id="PTHR23076">
    <property type="entry name" value="METALLOPROTEASE M41 FTSH"/>
    <property type="match status" value="1"/>
</dbReference>
<keyword evidence="3" id="KW-0812">Transmembrane</keyword>
<protein>
    <submittedName>
        <fullName evidence="5">Cell division protein</fullName>
    </submittedName>
</protein>
<dbReference type="InterPro" id="IPR003593">
    <property type="entry name" value="AAA+_ATPase"/>
</dbReference>
<dbReference type="Gene3D" id="1.10.8.60">
    <property type="match status" value="1"/>
</dbReference>
<keyword evidence="5" id="KW-0132">Cell division</keyword>
<evidence type="ECO:0000256" key="1">
    <source>
        <dbReference type="ARBA" id="ARBA00022670"/>
    </source>
</evidence>
<organism evidence="5">
    <name type="scientific">Binuclearia lauterbornii</name>
    <dbReference type="NCBI Taxonomy" id="3087189"/>
    <lineage>
        <taxon>Eukaryota</taxon>
        <taxon>Viridiplantae</taxon>
        <taxon>Chlorophyta</taxon>
        <taxon>core chlorophytes</taxon>
        <taxon>Trebouxiophyceae</taxon>
        <taxon>Chlorellales</taxon>
        <taxon>Oocystaceae</taxon>
        <taxon>Oocystaceae incertae sedis</taxon>
        <taxon>Binuclearia</taxon>
    </lineage>
</organism>